<evidence type="ECO:0000313" key="3">
    <source>
        <dbReference type="Proteomes" id="UP001403385"/>
    </source>
</evidence>
<dbReference type="RefSeq" id="WP_346821195.1">
    <property type="nucleotide sequence ID" value="NZ_JBDKWZ010000005.1"/>
</dbReference>
<keyword evidence="3" id="KW-1185">Reference proteome</keyword>
<evidence type="ECO:0000256" key="1">
    <source>
        <dbReference type="SAM" id="SignalP"/>
    </source>
</evidence>
<dbReference type="EMBL" id="JBDKWZ010000005">
    <property type="protein sequence ID" value="MEN7548416.1"/>
    <property type="molecule type" value="Genomic_DNA"/>
</dbReference>
<feature type="signal peptide" evidence="1">
    <location>
        <begin position="1"/>
        <end position="23"/>
    </location>
</feature>
<dbReference type="AlphaFoldDB" id="A0AAW9S5R9"/>
<sequence length="339" mass="37954">MKLLSSFIILASCIVFLSSQVYAQKRSNRKLKKRLYTFTAKKKYLSIGGSINAMNYFGDIVPKTSAGSTDIQFTRPQFTVYGQKRLHPNITARVGLSWGRLIAEDFGTADPSDTENGIFRYQRNLSFRNDIVELSAIAMWDLFGNYGVFYRRPKKPIPYVFAGVAGFYHNPKGKAPETTIDGEPLEEAGKWVALQPLKTNGEKYSRFAFAIPAGVGVRVRVSPYIDIAAEIGYRFTFTDYLDDVSGVYLDKQVFGDDNLAKAMHDRSWEPTSGLKGETRPAEYVPGLISLNDGTDNMYTRNSVPGAVRGKPDNDAYLITGFHFIYLFQGALKTPKTGFR</sequence>
<dbReference type="Proteomes" id="UP001403385">
    <property type="component" value="Unassembled WGS sequence"/>
</dbReference>
<organism evidence="2 3">
    <name type="scientific">Rapidithrix thailandica</name>
    <dbReference type="NCBI Taxonomy" id="413964"/>
    <lineage>
        <taxon>Bacteria</taxon>
        <taxon>Pseudomonadati</taxon>
        <taxon>Bacteroidota</taxon>
        <taxon>Cytophagia</taxon>
        <taxon>Cytophagales</taxon>
        <taxon>Flammeovirgaceae</taxon>
        <taxon>Rapidithrix</taxon>
    </lineage>
</organism>
<keyword evidence="1" id="KW-0732">Signal</keyword>
<accession>A0AAW9S5R9</accession>
<dbReference type="InterPro" id="IPR011250">
    <property type="entry name" value="OMP/PagP_B-barrel"/>
</dbReference>
<proteinExistence type="predicted"/>
<evidence type="ECO:0000313" key="2">
    <source>
        <dbReference type="EMBL" id="MEN7548416.1"/>
    </source>
</evidence>
<name>A0AAW9S5R9_9BACT</name>
<dbReference type="SUPFAM" id="SSF56925">
    <property type="entry name" value="OMPA-like"/>
    <property type="match status" value="1"/>
</dbReference>
<gene>
    <name evidence="2" type="ORF">AAG747_10885</name>
</gene>
<comment type="caution">
    <text evidence="2">The sequence shown here is derived from an EMBL/GenBank/DDBJ whole genome shotgun (WGS) entry which is preliminary data.</text>
</comment>
<feature type="chain" id="PRO_5044004442" evidence="1">
    <location>
        <begin position="24"/>
        <end position="339"/>
    </location>
</feature>
<reference evidence="2 3" key="1">
    <citation type="submission" date="2024-04" db="EMBL/GenBank/DDBJ databases">
        <title>Novel genus in family Flammeovirgaceae.</title>
        <authorList>
            <person name="Nguyen T.H."/>
            <person name="Vuong T.Q."/>
            <person name="Le H."/>
            <person name="Kim S.-G."/>
        </authorList>
    </citation>
    <scope>NUCLEOTIDE SEQUENCE [LARGE SCALE GENOMIC DNA]</scope>
    <source>
        <strain evidence="2 3">JCM 23209</strain>
    </source>
</reference>
<protein>
    <submittedName>
        <fullName evidence="2">DUF6089 family protein</fullName>
    </submittedName>
</protein>